<dbReference type="Gene3D" id="3.40.50.2000">
    <property type="entry name" value="Glycogen Phosphorylase B"/>
    <property type="match status" value="2"/>
</dbReference>
<proteinExistence type="predicted"/>
<dbReference type="PANTHER" id="PTHR12526:SF637">
    <property type="entry name" value="GLYCOSYLTRANSFERASE EPSF-RELATED"/>
    <property type="match status" value="1"/>
</dbReference>
<dbReference type="EMBL" id="WVHT01000006">
    <property type="protein sequence ID" value="MXV52117.1"/>
    <property type="molecule type" value="Genomic_DNA"/>
</dbReference>
<dbReference type="PANTHER" id="PTHR12526">
    <property type="entry name" value="GLYCOSYLTRANSFERASE"/>
    <property type="match status" value="1"/>
</dbReference>
<dbReference type="CDD" id="cd03801">
    <property type="entry name" value="GT4_PimA-like"/>
    <property type="match status" value="1"/>
</dbReference>
<dbReference type="AlphaFoldDB" id="A0A7K1YC00"/>
<dbReference type="Pfam" id="PF13692">
    <property type="entry name" value="Glyco_trans_1_4"/>
    <property type="match status" value="1"/>
</dbReference>
<name>A0A7K1YC00_9SPHI</name>
<protein>
    <submittedName>
        <fullName evidence="1">Glycosyltransferase</fullName>
    </submittedName>
</protein>
<comment type="caution">
    <text evidence="1">The sequence shown here is derived from an EMBL/GenBank/DDBJ whole genome shotgun (WGS) entry which is preliminary data.</text>
</comment>
<dbReference type="GO" id="GO:0016740">
    <property type="term" value="F:transferase activity"/>
    <property type="evidence" value="ECO:0007669"/>
    <property type="project" value="UniProtKB-KW"/>
</dbReference>
<keyword evidence="1" id="KW-0808">Transferase</keyword>
<dbReference type="SUPFAM" id="SSF53756">
    <property type="entry name" value="UDP-Glycosyltransferase/glycogen phosphorylase"/>
    <property type="match status" value="1"/>
</dbReference>
<gene>
    <name evidence="1" type="ORF">GS399_14155</name>
</gene>
<keyword evidence="2" id="KW-1185">Reference proteome</keyword>
<evidence type="ECO:0000313" key="1">
    <source>
        <dbReference type="EMBL" id="MXV52117.1"/>
    </source>
</evidence>
<accession>A0A7K1YC00</accession>
<organism evidence="1 2">
    <name type="scientific">Hufsiella arboris</name>
    <dbReference type="NCBI Taxonomy" id="2695275"/>
    <lineage>
        <taxon>Bacteria</taxon>
        <taxon>Pseudomonadati</taxon>
        <taxon>Bacteroidota</taxon>
        <taxon>Sphingobacteriia</taxon>
        <taxon>Sphingobacteriales</taxon>
        <taxon>Sphingobacteriaceae</taxon>
        <taxon>Hufsiella</taxon>
    </lineage>
</organism>
<dbReference type="Proteomes" id="UP000466586">
    <property type="component" value="Unassembled WGS sequence"/>
</dbReference>
<sequence length="378" mass="42307">MKISYVTTYDAKDVHSWSGTGYNIAKSLEDKGVEIDYVGELRRKLGPSTLLRRTLYNALGKKYRFDRDVRIARHYAEQAEERINRNSQVLFSPGVNALAFIKSNKPKVFYTDATFASMINFYEGFTNMSAENIRNGHLIEQTAIDSAALAIFSSDWAAQSAINDYNADPAKVKVVPFGANIVCNRTLDDIKIIVGNRSETVCNLLFLGVEWDRKGGDMAMDVARLLNERGLKTILHITGIKELPFENVHDFVVNHGFISKATEEGQKKIDKLLAESHFLILPSKADCTPIVYAEVNSFGLPCITTNVGGITSLVTDDVNGKTFGLNESAASYADYIAQKFFNGQTYKDLCYSSFNEYETRLNWKKTGELLFGLMKEVI</sequence>
<dbReference type="RefSeq" id="WP_160845293.1">
    <property type="nucleotide sequence ID" value="NZ_WVHT01000006.1"/>
</dbReference>
<reference evidence="1 2" key="1">
    <citation type="submission" date="2019-11" db="EMBL/GenBank/DDBJ databases">
        <title>Pedobacter sp. HMF7647 Genome sequencing and assembly.</title>
        <authorList>
            <person name="Kang H."/>
            <person name="Kim H."/>
            <person name="Joh K."/>
        </authorList>
    </citation>
    <scope>NUCLEOTIDE SEQUENCE [LARGE SCALE GENOMIC DNA]</scope>
    <source>
        <strain evidence="1 2">HMF7647</strain>
    </source>
</reference>
<evidence type="ECO:0000313" key="2">
    <source>
        <dbReference type="Proteomes" id="UP000466586"/>
    </source>
</evidence>